<dbReference type="NCBIfam" id="TIGR00744">
    <property type="entry name" value="ROK_glcA_fam"/>
    <property type="match status" value="1"/>
</dbReference>
<protein>
    <recommendedName>
        <fullName evidence="3">Glucokinase</fullName>
        <ecNumber evidence="2">2.7.1.2</ecNumber>
    </recommendedName>
    <alternativeName>
        <fullName evidence="8">Glucose kinase</fullName>
    </alternativeName>
</protein>
<reference evidence="9" key="1">
    <citation type="submission" date="2017-10" db="EMBL/GenBank/DDBJ databases">
        <title>Resolving the taxonomy of Roseburia spp., Eubacterium rectale and Agathobacter spp. through phylogenomic analysis.</title>
        <authorList>
            <person name="Sheridan P.O."/>
            <person name="Walker A.W."/>
            <person name="Duncan S.H."/>
            <person name="Scott K.P."/>
            <person name="Toole P.W.O."/>
            <person name="Luis P."/>
            <person name="Flint H.J."/>
        </authorList>
    </citation>
    <scope>NUCLEOTIDE SEQUENCE [LARGE SCALE GENOMIC DNA]</scope>
    <source>
        <strain evidence="9">JK10</strain>
    </source>
</reference>
<evidence type="ECO:0000256" key="1">
    <source>
        <dbReference type="ARBA" id="ARBA00006479"/>
    </source>
</evidence>
<dbReference type="InterPro" id="IPR043129">
    <property type="entry name" value="ATPase_NBD"/>
</dbReference>
<comment type="caution">
    <text evidence="9">The sequence shown here is derived from an EMBL/GenBank/DDBJ whole genome shotgun (WGS) entry which is preliminary data.</text>
</comment>
<dbReference type="PANTHER" id="PTHR18964:SF149">
    <property type="entry name" value="BIFUNCTIONAL UDP-N-ACETYLGLUCOSAMINE 2-EPIMERASE_N-ACETYLMANNOSAMINE KINASE"/>
    <property type="match status" value="1"/>
</dbReference>
<evidence type="ECO:0000313" key="10">
    <source>
        <dbReference type="Proteomes" id="UP000224317"/>
    </source>
</evidence>
<keyword evidence="5" id="KW-0547">Nucleotide-binding</keyword>
<dbReference type="GO" id="GO:0005737">
    <property type="term" value="C:cytoplasm"/>
    <property type="evidence" value="ECO:0007669"/>
    <property type="project" value="InterPro"/>
</dbReference>
<evidence type="ECO:0000256" key="7">
    <source>
        <dbReference type="ARBA" id="ARBA00022840"/>
    </source>
</evidence>
<evidence type="ECO:0000313" key="9">
    <source>
        <dbReference type="EMBL" id="PHU41262.1"/>
    </source>
</evidence>
<evidence type="ECO:0000256" key="5">
    <source>
        <dbReference type="ARBA" id="ARBA00022741"/>
    </source>
</evidence>
<dbReference type="STRING" id="46206.SAMN02910377_01811"/>
<dbReference type="InterPro" id="IPR049874">
    <property type="entry name" value="ROK_cs"/>
</dbReference>
<keyword evidence="6" id="KW-0418">Kinase</keyword>
<evidence type="ECO:0000256" key="3">
    <source>
        <dbReference type="ARBA" id="ARBA00014701"/>
    </source>
</evidence>
<keyword evidence="7" id="KW-0067">ATP-binding</keyword>
<accession>A0A2G3ED92</accession>
<dbReference type="GO" id="GO:0004340">
    <property type="term" value="F:glucokinase activity"/>
    <property type="evidence" value="ECO:0007669"/>
    <property type="project" value="UniProtKB-EC"/>
</dbReference>
<gene>
    <name evidence="9" type="ORF">CSX00_01880</name>
</gene>
<comment type="similarity">
    <text evidence="1">Belongs to the ROK (NagC/XylR) family.</text>
</comment>
<dbReference type="PANTHER" id="PTHR18964">
    <property type="entry name" value="ROK (REPRESSOR, ORF, KINASE) FAMILY"/>
    <property type="match status" value="1"/>
</dbReference>
<dbReference type="EMBL" id="PDYH01000006">
    <property type="protein sequence ID" value="PHU41262.1"/>
    <property type="molecule type" value="Genomic_DNA"/>
</dbReference>
<name>A0A2G3ED92_9FIRM</name>
<dbReference type="Proteomes" id="UP000224317">
    <property type="component" value="Unassembled WGS sequence"/>
</dbReference>
<evidence type="ECO:0000256" key="2">
    <source>
        <dbReference type="ARBA" id="ARBA00012323"/>
    </source>
</evidence>
<evidence type="ECO:0000256" key="6">
    <source>
        <dbReference type="ARBA" id="ARBA00022777"/>
    </source>
</evidence>
<organism evidence="9 10">
    <name type="scientific">Pseudobutyrivibrio ruminis</name>
    <dbReference type="NCBI Taxonomy" id="46206"/>
    <lineage>
        <taxon>Bacteria</taxon>
        <taxon>Bacillati</taxon>
        <taxon>Bacillota</taxon>
        <taxon>Clostridia</taxon>
        <taxon>Lachnospirales</taxon>
        <taxon>Lachnospiraceae</taxon>
        <taxon>Pseudobutyrivibrio</taxon>
    </lineage>
</organism>
<evidence type="ECO:0000256" key="8">
    <source>
        <dbReference type="ARBA" id="ARBA00032386"/>
    </source>
</evidence>
<dbReference type="Gene3D" id="3.30.420.40">
    <property type="match status" value="2"/>
</dbReference>
<dbReference type="SUPFAM" id="SSF53067">
    <property type="entry name" value="Actin-like ATPase domain"/>
    <property type="match status" value="1"/>
</dbReference>
<dbReference type="InterPro" id="IPR000600">
    <property type="entry name" value="ROK"/>
</dbReference>
<sequence length="314" mass="32682">MAKYGFGLDLGGTTCKCGLFTNEGELLDKWEVPTDTSNGGVNILKNLAAAVKEKMAEKNISADDVSGVGIGIPGPVSGDGVVNRCVNLGWGVFNVEKEFSDELGGIKVKAGNDANVAALGEAWMGAAKEYSSSVMVTLGTGVGGGVIINDEIITGAAGAAGEIGHIRVNYTEEMTCGCGNHGCLEQYCSATGIARLAKIRLAMNEDESGLRAIPTENIDAKAVFDEAKKGDVVAKEVVKRACEYLAQGLQVISAVVNPEAFVIGGGVSKAGQILIDEVEYRFNQIAFHGCRNTKIILATLGNDAGIYGAMKLIL</sequence>
<dbReference type="GO" id="GO:0005524">
    <property type="term" value="F:ATP binding"/>
    <property type="evidence" value="ECO:0007669"/>
    <property type="project" value="UniProtKB-KW"/>
</dbReference>
<dbReference type="PROSITE" id="PS01125">
    <property type="entry name" value="ROK"/>
    <property type="match status" value="1"/>
</dbReference>
<dbReference type="EC" id="2.7.1.2" evidence="2"/>
<evidence type="ECO:0000256" key="4">
    <source>
        <dbReference type="ARBA" id="ARBA00022679"/>
    </source>
</evidence>
<keyword evidence="4" id="KW-0808">Transferase</keyword>
<keyword evidence="10" id="KW-1185">Reference proteome</keyword>
<dbReference type="Pfam" id="PF00480">
    <property type="entry name" value="ROK"/>
    <property type="match status" value="1"/>
</dbReference>
<proteinExistence type="inferred from homology"/>
<dbReference type="GO" id="GO:0006096">
    <property type="term" value="P:glycolytic process"/>
    <property type="evidence" value="ECO:0007669"/>
    <property type="project" value="InterPro"/>
</dbReference>
<dbReference type="InterPro" id="IPR004654">
    <property type="entry name" value="ROK_glcA"/>
</dbReference>
<dbReference type="RefSeq" id="WP_099412659.1">
    <property type="nucleotide sequence ID" value="NZ_PDYH01000006.1"/>
</dbReference>
<dbReference type="AlphaFoldDB" id="A0A2G3ED92"/>